<dbReference type="PANTHER" id="PTHR21666:SF289">
    <property type="entry name" value="L-ALA--D-GLU ENDOPEPTIDASE"/>
    <property type="match status" value="1"/>
</dbReference>
<dbReference type="PROSITE" id="PS51782">
    <property type="entry name" value="LYSM"/>
    <property type="match status" value="2"/>
</dbReference>
<dbReference type="Proteomes" id="UP000671862">
    <property type="component" value="Chromosome"/>
</dbReference>
<dbReference type="InterPro" id="IPR016047">
    <property type="entry name" value="M23ase_b-sheet_dom"/>
</dbReference>
<dbReference type="InterPro" id="IPR018392">
    <property type="entry name" value="LysM"/>
</dbReference>
<dbReference type="SUPFAM" id="SSF51261">
    <property type="entry name" value="Duplicated hybrid motif"/>
    <property type="match status" value="1"/>
</dbReference>
<gene>
    <name evidence="3" type="ORF">JYK00_06065</name>
</gene>
<dbReference type="Pfam" id="PF01551">
    <property type="entry name" value="Peptidase_M23"/>
    <property type="match status" value="1"/>
</dbReference>
<evidence type="ECO:0000313" key="4">
    <source>
        <dbReference type="Proteomes" id="UP000671862"/>
    </source>
</evidence>
<evidence type="ECO:0000256" key="1">
    <source>
        <dbReference type="ARBA" id="ARBA00022729"/>
    </source>
</evidence>
<dbReference type="InterPro" id="IPR050570">
    <property type="entry name" value="Cell_wall_metabolism_enzyme"/>
</dbReference>
<feature type="domain" description="LysM" evidence="2">
    <location>
        <begin position="73"/>
        <end position="116"/>
    </location>
</feature>
<evidence type="ECO:0000259" key="2">
    <source>
        <dbReference type="PROSITE" id="PS51782"/>
    </source>
</evidence>
<dbReference type="Pfam" id="PF01476">
    <property type="entry name" value="LysM"/>
    <property type="match status" value="2"/>
</dbReference>
<protein>
    <submittedName>
        <fullName evidence="3">M23 family metallopeptidase</fullName>
    </submittedName>
</protein>
<keyword evidence="4" id="KW-1185">Reference proteome</keyword>
<evidence type="ECO:0000313" key="3">
    <source>
        <dbReference type="EMBL" id="QTA37305.1"/>
    </source>
</evidence>
<accession>A0ABX7S869</accession>
<dbReference type="Gene3D" id="2.70.70.10">
    <property type="entry name" value="Glucose Permease (Domain IIA)"/>
    <property type="match status" value="1"/>
</dbReference>
<dbReference type="CDD" id="cd12797">
    <property type="entry name" value="M23_peptidase"/>
    <property type="match status" value="1"/>
</dbReference>
<dbReference type="RefSeq" id="WP_207566030.1">
    <property type="nucleotide sequence ID" value="NZ_CP071446.1"/>
</dbReference>
<dbReference type="CDD" id="cd00118">
    <property type="entry name" value="LysM"/>
    <property type="match status" value="2"/>
</dbReference>
<dbReference type="SMART" id="SM00257">
    <property type="entry name" value="LysM"/>
    <property type="match status" value="2"/>
</dbReference>
<dbReference type="PANTHER" id="PTHR21666">
    <property type="entry name" value="PEPTIDASE-RELATED"/>
    <property type="match status" value="1"/>
</dbReference>
<organism evidence="3 4">
    <name type="scientific">Thermosipho ferrireducens</name>
    <dbReference type="NCBI Taxonomy" id="2571116"/>
    <lineage>
        <taxon>Bacteria</taxon>
        <taxon>Thermotogati</taxon>
        <taxon>Thermotogota</taxon>
        <taxon>Thermotogae</taxon>
        <taxon>Thermotogales</taxon>
        <taxon>Fervidobacteriaceae</taxon>
        <taxon>Thermosipho</taxon>
    </lineage>
</organism>
<reference evidence="3 4" key="1">
    <citation type="submission" date="2021-03" db="EMBL/GenBank/DDBJ databases">
        <title>Thermosipho ferrireducens sp.nov., an anaerobic thermophilic iron-reducing bacterium isolated from a deep-sea hydrothermal sulfide deposits.</title>
        <authorList>
            <person name="Zeng X."/>
            <person name="Chen Y."/>
            <person name="Shao Z."/>
        </authorList>
    </citation>
    <scope>NUCLEOTIDE SEQUENCE [LARGE SCALE GENOMIC DNA]</scope>
    <source>
        <strain evidence="3 4">JL129W03</strain>
    </source>
</reference>
<keyword evidence="1" id="KW-0732">Signal</keyword>
<feature type="domain" description="LysM" evidence="2">
    <location>
        <begin position="24"/>
        <end position="67"/>
    </location>
</feature>
<proteinExistence type="predicted"/>
<dbReference type="InterPro" id="IPR036779">
    <property type="entry name" value="LysM_dom_sf"/>
</dbReference>
<dbReference type="Gene3D" id="3.10.350.10">
    <property type="entry name" value="LysM domain"/>
    <property type="match status" value="2"/>
</dbReference>
<sequence>MKKLFIVFALAVVTLYGFGNYFVINYYVKPGDTLYLISQRFSVSPSIILDWNDVDPYKLKIGQLLKIPQPPGILYEVKQGDTLYDISKRFFTTVSYIKKVNNLKSDFIYVGQKLFVALDGIGLAFNVNGNMFMWPIYGVISSNYGWRVHPIYKRKSFHTGVDISAPEGTPIFSGTDGVVKLAGEYGGYGLAVVVSYGKYDIVYGHMSKVSVYKGQKVSKGELLGRVGSTGISTGPHVHFEVRIKGKHTNPFVYLPPSNRIYVLREGTVNLGGE</sequence>
<name>A0ABX7S869_9BACT</name>
<dbReference type="InterPro" id="IPR011055">
    <property type="entry name" value="Dup_hybrid_motif"/>
</dbReference>
<dbReference type="EMBL" id="CP071446">
    <property type="protein sequence ID" value="QTA37305.1"/>
    <property type="molecule type" value="Genomic_DNA"/>
</dbReference>